<sequence>MPFTNEELQYQETDISQIEELRVILNLKPHMCADTSEVVKSAKKYGFTAIR</sequence>
<evidence type="ECO:0000313" key="1">
    <source>
        <dbReference type="EMBL" id="KZL88896.1"/>
    </source>
</evidence>
<dbReference type="PATRIC" id="fig|1121326.3.peg.5861"/>
<reference evidence="1 2" key="1">
    <citation type="submission" date="2016-04" db="EMBL/GenBank/DDBJ databases">
        <title>Genome sequence of Clostridium magnum DSM 2767.</title>
        <authorList>
            <person name="Poehlein A."/>
            <person name="Uhlig R."/>
            <person name="Fischer R."/>
            <person name="Bahl H."/>
            <person name="Daniel R."/>
        </authorList>
    </citation>
    <scope>NUCLEOTIDE SEQUENCE [LARGE SCALE GENOMIC DNA]</scope>
    <source>
        <strain evidence="1 2">DSM 2767</strain>
    </source>
</reference>
<dbReference type="RefSeq" id="WP_161487044.1">
    <property type="nucleotide sequence ID" value="NZ_FQXL01000030.1"/>
</dbReference>
<dbReference type="EMBL" id="LWAE01000013">
    <property type="protein sequence ID" value="KZL88896.1"/>
    <property type="molecule type" value="Genomic_DNA"/>
</dbReference>
<protein>
    <submittedName>
        <fullName evidence="1">Uncharacterized protein</fullName>
    </submittedName>
</protein>
<dbReference type="Proteomes" id="UP000076603">
    <property type="component" value="Unassembled WGS sequence"/>
</dbReference>
<comment type="caution">
    <text evidence="1">The sequence shown here is derived from an EMBL/GenBank/DDBJ whole genome shotgun (WGS) entry which is preliminary data.</text>
</comment>
<accession>A0A161X4Q2</accession>
<dbReference type="STRING" id="1121326.CLMAG_58000"/>
<keyword evidence="2" id="KW-1185">Reference proteome</keyword>
<organism evidence="1 2">
    <name type="scientific">Clostridium magnum DSM 2767</name>
    <dbReference type="NCBI Taxonomy" id="1121326"/>
    <lineage>
        <taxon>Bacteria</taxon>
        <taxon>Bacillati</taxon>
        <taxon>Bacillota</taxon>
        <taxon>Clostridia</taxon>
        <taxon>Eubacteriales</taxon>
        <taxon>Clostridiaceae</taxon>
        <taxon>Clostridium</taxon>
    </lineage>
</organism>
<name>A0A161X4Q2_9CLOT</name>
<dbReference type="AlphaFoldDB" id="A0A161X4Q2"/>
<evidence type="ECO:0000313" key="2">
    <source>
        <dbReference type="Proteomes" id="UP000076603"/>
    </source>
</evidence>
<gene>
    <name evidence="1" type="ORF">CLMAG_58000</name>
</gene>
<proteinExistence type="predicted"/>